<name>A0A5B9MQW9_9BACT</name>
<keyword evidence="3" id="KW-1185">Reference proteome</keyword>
<dbReference type="RefSeq" id="WP_147870508.1">
    <property type="nucleotide sequence ID" value="NZ_CP036264.1"/>
</dbReference>
<dbReference type="PANTHER" id="PTHR46224">
    <property type="entry name" value="ANKYRIN REPEAT FAMILY PROTEIN"/>
    <property type="match status" value="1"/>
</dbReference>
<gene>
    <name evidence="2" type="ORF">Mal15_55040</name>
</gene>
<organism evidence="2 3">
    <name type="scientific">Stieleria maiorica</name>
    <dbReference type="NCBI Taxonomy" id="2795974"/>
    <lineage>
        <taxon>Bacteria</taxon>
        <taxon>Pseudomonadati</taxon>
        <taxon>Planctomycetota</taxon>
        <taxon>Planctomycetia</taxon>
        <taxon>Pirellulales</taxon>
        <taxon>Pirellulaceae</taxon>
        <taxon>Stieleria</taxon>
    </lineage>
</organism>
<protein>
    <submittedName>
        <fullName evidence="2">Ankyrin repeats (3 copies)</fullName>
    </submittedName>
</protein>
<accession>A0A5B9MQW9</accession>
<keyword evidence="1" id="KW-0040">ANK repeat</keyword>
<dbReference type="InterPro" id="IPR051616">
    <property type="entry name" value="Cul2-RING_E3_ligase_SR"/>
</dbReference>
<dbReference type="PROSITE" id="PS50088">
    <property type="entry name" value="ANK_REPEAT"/>
    <property type="match status" value="3"/>
</dbReference>
<reference evidence="2 3" key="1">
    <citation type="submission" date="2019-02" db="EMBL/GenBank/DDBJ databases">
        <title>Planctomycetal bacteria perform biofilm scaping via a novel small molecule.</title>
        <authorList>
            <person name="Jeske O."/>
            <person name="Boedeker C."/>
            <person name="Wiegand S."/>
            <person name="Breitling P."/>
            <person name="Kallscheuer N."/>
            <person name="Jogler M."/>
            <person name="Rohde M."/>
            <person name="Petersen J."/>
            <person name="Medema M.H."/>
            <person name="Surup F."/>
            <person name="Jogler C."/>
        </authorList>
    </citation>
    <scope>NUCLEOTIDE SEQUENCE [LARGE SCALE GENOMIC DNA]</scope>
    <source>
        <strain evidence="2 3">Mal15</strain>
    </source>
</reference>
<dbReference type="Gene3D" id="1.25.40.20">
    <property type="entry name" value="Ankyrin repeat-containing domain"/>
    <property type="match status" value="1"/>
</dbReference>
<dbReference type="SUPFAM" id="SSF48403">
    <property type="entry name" value="Ankyrin repeat"/>
    <property type="match status" value="1"/>
</dbReference>
<dbReference type="Proteomes" id="UP000321353">
    <property type="component" value="Chromosome"/>
</dbReference>
<dbReference type="SMART" id="SM00248">
    <property type="entry name" value="ANK"/>
    <property type="match status" value="4"/>
</dbReference>
<dbReference type="PANTHER" id="PTHR46224:SF64">
    <property type="entry name" value="IQ MOTIF AND ANKYRIN REPEAT DOMAIN-CONTAINING PROTEIN 1"/>
    <property type="match status" value="1"/>
</dbReference>
<dbReference type="Pfam" id="PF12796">
    <property type="entry name" value="Ank_2"/>
    <property type="match status" value="1"/>
</dbReference>
<evidence type="ECO:0000313" key="2">
    <source>
        <dbReference type="EMBL" id="QEG01428.1"/>
    </source>
</evidence>
<proteinExistence type="predicted"/>
<feature type="repeat" description="ANK" evidence="1">
    <location>
        <begin position="74"/>
        <end position="107"/>
    </location>
</feature>
<sequence>MMIDSNSRFARAIADEDVAAAIAIARDDPGVIDLKLPSSYQYERALHAAVRVDSAELAEIVLDHGVEVDVHDGEGYTPLFLAPERGASLDVVKLLVERGADIHVDNDNPLWSAIWHVSYGFGGMPIVRYLVKQGSRPRGLTHAAEAGKLRIVQVLTELGANLNEVDEAGHTPLDYATGVAKTFMWEQIKKKKSREHKGVEKFLRSQGGKLSAELK</sequence>
<dbReference type="Pfam" id="PF13637">
    <property type="entry name" value="Ank_4"/>
    <property type="match status" value="1"/>
</dbReference>
<evidence type="ECO:0000256" key="1">
    <source>
        <dbReference type="PROSITE-ProRule" id="PRU00023"/>
    </source>
</evidence>
<feature type="repeat" description="ANK" evidence="1">
    <location>
        <begin position="140"/>
        <end position="167"/>
    </location>
</feature>
<dbReference type="KEGG" id="smam:Mal15_55040"/>
<dbReference type="PROSITE" id="PS50297">
    <property type="entry name" value="ANK_REP_REGION"/>
    <property type="match status" value="1"/>
</dbReference>
<dbReference type="AlphaFoldDB" id="A0A5B9MQW9"/>
<feature type="repeat" description="ANK" evidence="1">
    <location>
        <begin position="41"/>
        <end position="73"/>
    </location>
</feature>
<evidence type="ECO:0000313" key="3">
    <source>
        <dbReference type="Proteomes" id="UP000321353"/>
    </source>
</evidence>
<dbReference type="EMBL" id="CP036264">
    <property type="protein sequence ID" value="QEG01428.1"/>
    <property type="molecule type" value="Genomic_DNA"/>
</dbReference>
<dbReference type="InterPro" id="IPR036770">
    <property type="entry name" value="Ankyrin_rpt-contain_sf"/>
</dbReference>
<dbReference type="InterPro" id="IPR002110">
    <property type="entry name" value="Ankyrin_rpt"/>
</dbReference>